<feature type="compositionally biased region" description="Basic and acidic residues" evidence="1">
    <location>
        <begin position="47"/>
        <end position="63"/>
    </location>
</feature>
<dbReference type="RefSeq" id="WP_048900892.1">
    <property type="nucleotide sequence ID" value="NZ_AP024853.1"/>
</dbReference>
<dbReference type="Proteomes" id="UP000240481">
    <property type="component" value="Unassembled WGS sequence"/>
</dbReference>
<comment type="caution">
    <text evidence="2">The sequence shown here is derived from an EMBL/GenBank/DDBJ whole genome shotgun (WGS) entry which is preliminary data.</text>
</comment>
<accession>A0A0J8XT47</accession>
<evidence type="ECO:0008006" key="4">
    <source>
        <dbReference type="Google" id="ProtNLM"/>
    </source>
</evidence>
<organism evidence="2 3">
    <name type="scientific">Photobacterium swingsii</name>
    <dbReference type="NCBI Taxonomy" id="680026"/>
    <lineage>
        <taxon>Bacteria</taxon>
        <taxon>Pseudomonadati</taxon>
        <taxon>Pseudomonadota</taxon>
        <taxon>Gammaproteobacteria</taxon>
        <taxon>Vibrionales</taxon>
        <taxon>Vibrionaceae</taxon>
        <taxon>Photobacterium</taxon>
    </lineage>
</organism>
<feature type="compositionally biased region" description="Polar residues" evidence="1">
    <location>
        <begin position="64"/>
        <end position="80"/>
    </location>
</feature>
<dbReference type="AlphaFoldDB" id="A0A0J8XT47"/>
<keyword evidence="3" id="KW-1185">Reference proteome</keyword>
<dbReference type="OrthoDB" id="8227562at2"/>
<reference evidence="2 3" key="1">
    <citation type="submission" date="2018-01" db="EMBL/GenBank/DDBJ databases">
        <title>Whole genome sequencing of Histamine producing bacteria.</title>
        <authorList>
            <person name="Butler K."/>
        </authorList>
    </citation>
    <scope>NUCLEOTIDE SEQUENCE [LARGE SCALE GENOMIC DNA]</scope>
    <source>
        <strain evidence="2 3">DSM 24669</strain>
    </source>
</reference>
<evidence type="ECO:0000313" key="3">
    <source>
        <dbReference type="Proteomes" id="UP000240481"/>
    </source>
</evidence>
<dbReference type="STRING" id="680026.AB733_23015"/>
<dbReference type="EMBL" id="PYLZ01000005">
    <property type="protein sequence ID" value="PSW24519.1"/>
    <property type="molecule type" value="Genomic_DNA"/>
</dbReference>
<feature type="region of interest" description="Disordered" evidence="1">
    <location>
        <begin position="43"/>
        <end position="114"/>
    </location>
</feature>
<evidence type="ECO:0000313" key="2">
    <source>
        <dbReference type="EMBL" id="PSW24519.1"/>
    </source>
</evidence>
<protein>
    <recommendedName>
        <fullName evidence="4">Terminase</fullName>
    </recommendedName>
</protein>
<sequence length="307" mass="34919">MNTYNWKIIKKQYINEHAETGVDVKTFCVRNGLNYSTARKHLNNKLLGKEQNKEHEQEPKNTEQNKNTVSRSAKNNNANVRKSKRQPAKSADSPKQSNRGGKRSGSGAPKGNKNAFVHGLMSRAFGDLVKYSHQVDDEFKLEVHKLASIQALDHFVKYKDELEQFLEALPEDKAPTELEQETIDRLERRIESSFNKVTYHTGKLEALETSMANRRYTNRSTSKVIAQTTHVEVDTNLKRKGIGLAEANTKKATAQTELTMHELDMKQREGLGDDDDLGMLLDEIQDTTDDEILERFKARGGELTEDE</sequence>
<evidence type="ECO:0000256" key="1">
    <source>
        <dbReference type="SAM" id="MobiDB-lite"/>
    </source>
</evidence>
<gene>
    <name evidence="2" type="ORF">C9I94_10815</name>
</gene>
<name>A0A0J8XT47_9GAMM</name>
<proteinExistence type="predicted"/>